<feature type="domain" description="BTB" evidence="3">
    <location>
        <begin position="177"/>
        <end position="243"/>
    </location>
</feature>
<sequence length="386" mass="43551">MKEAAAPESFNRTIQEGATEWALRNYTHCRRSCLKKEIESNEFNVGHRRWTICLYLGGNSLEAHWSGYSSLFLRCKNGGSVWFLYELYLVDQSGKGNHLGFSFIGDDDATSGGINIPGRGCTVGKYFFVRRTVMESRDYLKDDCVRFRCRIVVLTRQAQAPLIEDGMAQLSKRNPRADVLIQIGNEKVFAHKWLLAASSPVLCSRLSDPLHFSKGLFVIPDVEPRLFKTMLQFMYTRKLVEDDEEFVSYAGPFVLDLFIGKVLAAAYQFKMEKLKKFCESRILSKLSVKSVAYVLHLADVCCATELKAACLRFAAENLDEIFGSQISAVLESEGCKYLRQSCPSLYQDLAPRGILGWEFIVTSKILSAIEPFVGLMTSLLEAIPEE</sequence>
<dbReference type="InterPro" id="IPR045005">
    <property type="entry name" value="BPM1-6"/>
</dbReference>
<dbReference type="PANTHER" id="PTHR26379:SF466">
    <property type="entry name" value="BTB_POZ AND MATH DOMAIN-CONTAINING PROTEIN 4"/>
    <property type="match status" value="1"/>
</dbReference>
<dbReference type="Gene3D" id="2.60.210.10">
    <property type="entry name" value="Apoptosis, Tumor Necrosis Factor Receptor Associated Protein 2, Chain A"/>
    <property type="match status" value="1"/>
</dbReference>
<dbReference type="InterPro" id="IPR011333">
    <property type="entry name" value="SKP1/BTB/POZ_sf"/>
</dbReference>
<proteinExistence type="inferred from homology"/>
<dbReference type="Pfam" id="PF22486">
    <property type="entry name" value="MATH_2"/>
    <property type="match status" value="1"/>
</dbReference>
<dbReference type="InterPro" id="IPR000210">
    <property type="entry name" value="BTB/POZ_dom"/>
</dbReference>
<comment type="similarity">
    <text evidence="2">Belongs to the Tdpoz family.</text>
</comment>
<dbReference type="AlphaFoldDB" id="A0A5A7Q004"/>
<comment type="caution">
    <text evidence="5">The sequence shown here is derived from an EMBL/GenBank/DDBJ whole genome shotgun (WGS) entry which is preliminary data.</text>
</comment>
<dbReference type="Pfam" id="PF24570">
    <property type="entry name" value="BACK_BPM_SPOP"/>
    <property type="match status" value="1"/>
</dbReference>
<evidence type="ECO:0000256" key="1">
    <source>
        <dbReference type="ARBA" id="ARBA00004906"/>
    </source>
</evidence>
<keyword evidence="6" id="KW-1185">Reference proteome</keyword>
<dbReference type="PROSITE" id="PS50097">
    <property type="entry name" value="BTB"/>
    <property type="match status" value="1"/>
</dbReference>
<evidence type="ECO:0000313" key="6">
    <source>
        <dbReference type="Proteomes" id="UP000325081"/>
    </source>
</evidence>
<evidence type="ECO:0000259" key="3">
    <source>
        <dbReference type="PROSITE" id="PS50097"/>
    </source>
</evidence>
<evidence type="ECO:0000313" key="5">
    <source>
        <dbReference type="EMBL" id="GER38440.1"/>
    </source>
</evidence>
<dbReference type="Gene3D" id="1.25.40.420">
    <property type="match status" value="1"/>
</dbReference>
<dbReference type="CDD" id="cd00121">
    <property type="entry name" value="MATH"/>
    <property type="match status" value="1"/>
</dbReference>
<accession>A0A5A7Q004</accession>
<evidence type="ECO:0000256" key="2">
    <source>
        <dbReference type="ARBA" id="ARBA00010846"/>
    </source>
</evidence>
<feature type="domain" description="MATH" evidence="4">
    <location>
        <begin position="16"/>
        <end position="151"/>
    </location>
</feature>
<dbReference type="InterPro" id="IPR056423">
    <property type="entry name" value="BACK_BPM_SPOP"/>
</dbReference>
<dbReference type="Proteomes" id="UP000325081">
    <property type="component" value="Unassembled WGS sequence"/>
</dbReference>
<dbReference type="Pfam" id="PF00651">
    <property type="entry name" value="BTB"/>
    <property type="match status" value="1"/>
</dbReference>
<evidence type="ECO:0000259" key="4">
    <source>
        <dbReference type="PROSITE" id="PS50144"/>
    </source>
</evidence>
<dbReference type="SMART" id="SM00225">
    <property type="entry name" value="BTB"/>
    <property type="match status" value="1"/>
</dbReference>
<dbReference type="EMBL" id="BKCP01005516">
    <property type="protein sequence ID" value="GER38440.1"/>
    <property type="molecule type" value="Genomic_DNA"/>
</dbReference>
<dbReference type="PANTHER" id="PTHR26379">
    <property type="entry name" value="BTB/POZ AND MATH DOMAIN-CONTAINING PROTEIN 1"/>
    <property type="match status" value="1"/>
</dbReference>
<name>A0A5A7Q004_STRAF</name>
<dbReference type="SUPFAM" id="SSF54695">
    <property type="entry name" value="POZ domain"/>
    <property type="match status" value="1"/>
</dbReference>
<gene>
    <name evidence="5" type="ORF">STAS_14960</name>
</gene>
<dbReference type="SUPFAM" id="SSF49599">
    <property type="entry name" value="TRAF domain-like"/>
    <property type="match status" value="1"/>
</dbReference>
<organism evidence="5 6">
    <name type="scientific">Striga asiatica</name>
    <name type="common">Asiatic witchweed</name>
    <name type="synonym">Buchnera asiatica</name>
    <dbReference type="NCBI Taxonomy" id="4170"/>
    <lineage>
        <taxon>Eukaryota</taxon>
        <taxon>Viridiplantae</taxon>
        <taxon>Streptophyta</taxon>
        <taxon>Embryophyta</taxon>
        <taxon>Tracheophyta</taxon>
        <taxon>Spermatophyta</taxon>
        <taxon>Magnoliopsida</taxon>
        <taxon>eudicotyledons</taxon>
        <taxon>Gunneridae</taxon>
        <taxon>Pentapetalae</taxon>
        <taxon>asterids</taxon>
        <taxon>lamiids</taxon>
        <taxon>Lamiales</taxon>
        <taxon>Orobanchaceae</taxon>
        <taxon>Buchnereae</taxon>
        <taxon>Striga</taxon>
    </lineage>
</organism>
<dbReference type="InterPro" id="IPR002083">
    <property type="entry name" value="MATH/TRAF_dom"/>
</dbReference>
<dbReference type="InterPro" id="IPR008974">
    <property type="entry name" value="TRAF-like"/>
</dbReference>
<comment type="pathway">
    <text evidence="1">Protein modification; protein ubiquitination.</text>
</comment>
<dbReference type="Gene3D" id="3.30.710.10">
    <property type="entry name" value="Potassium Channel Kv1.1, Chain A"/>
    <property type="match status" value="1"/>
</dbReference>
<dbReference type="GO" id="GO:0016567">
    <property type="term" value="P:protein ubiquitination"/>
    <property type="evidence" value="ECO:0007669"/>
    <property type="project" value="InterPro"/>
</dbReference>
<protein>
    <submittedName>
        <fullName evidence="5">BTB-POZ and MATH domain protein</fullName>
    </submittedName>
</protein>
<dbReference type="OrthoDB" id="880673at2759"/>
<reference evidence="6" key="1">
    <citation type="journal article" date="2019" name="Curr. Biol.">
        <title>Genome Sequence of Striga asiatica Provides Insight into the Evolution of Plant Parasitism.</title>
        <authorList>
            <person name="Yoshida S."/>
            <person name="Kim S."/>
            <person name="Wafula E.K."/>
            <person name="Tanskanen J."/>
            <person name="Kim Y.M."/>
            <person name="Honaas L."/>
            <person name="Yang Z."/>
            <person name="Spallek T."/>
            <person name="Conn C.E."/>
            <person name="Ichihashi Y."/>
            <person name="Cheong K."/>
            <person name="Cui S."/>
            <person name="Der J.P."/>
            <person name="Gundlach H."/>
            <person name="Jiao Y."/>
            <person name="Hori C."/>
            <person name="Ishida J.K."/>
            <person name="Kasahara H."/>
            <person name="Kiba T."/>
            <person name="Kim M.S."/>
            <person name="Koo N."/>
            <person name="Laohavisit A."/>
            <person name="Lee Y.H."/>
            <person name="Lumba S."/>
            <person name="McCourt P."/>
            <person name="Mortimer J.C."/>
            <person name="Mutuku J.M."/>
            <person name="Nomura T."/>
            <person name="Sasaki-Sekimoto Y."/>
            <person name="Seto Y."/>
            <person name="Wang Y."/>
            <person name="Wakatake T."/>
            <person name="Sakakibara H."/>
            <person name="Demura T."/>
            <person name="Yamaguchi S."/>
            <person name="Yoneyama K."/>
            <person name="Manabe R.I."/>
            <person name="Nelson D.C."/>
            <person name="Schulman A.H."/>
            <person name="Timko M.P."/>
            <person name="dePamphilis C.W."/>
            <person name="Choi D."/>
            <person name="Shirasu K."/>
        </authorList>
    </citation>
    <scope>NUCLEOTIDE SEQUENCE [LARGE SCALE GENOMIC DNA]</scope>
    <source>
        <strain evidence="6">cv. UVA1</strain>
    </source>
</reference>
<dbReference type="PROSITE" id="PS50144">
    <property type="entry name" value="MATH"/>
    <property type="match status" value="1"/>
</dbReference>